<dbReference type="RefSeq" id="XP_060329889.1">
    <property type="nucleotide sequence ID" value="XM_060475652.1"/>
</dbReference>
<evidence type="ECO:0000259" key="3">
    <source>
        <dbReference type="Pfam" id="PF18721"/>
    </source>
</evidence>
<reference evidence="4" key="1">
    <citation type="submission" date="2023-06" db="EMBL/GenBank/DDBJ databases">
        <authorList>
            <consortium name="Lawrence Berkeley National Laboratory"/>
            <person name="Ahrendt S."/>
            <person name="Sahu N."/>
            <person name="Indic B."/>
            <person name="Wong-Bajracharya J."/>
            <person name="Merenyi Z."/>
            <person name="Ke H.-M."/>
            <person name="Monk M."/>
            <person name="Kocsube S."/>
            <person name="Drula E."/>
            <person name="Lipzen A."/>
            <person name="Balint B."/>
            <person name="Henrissat B."/>
            <person name="Andreopoulos B."/>
            <person name="Martin F.M."/>
            <person name="Harder C.B."/>
            <person name="Rigling D."/>
            <person name="Ford K.L."/>
            <person name="Foster G.D."/>
            <person name="Pangilinan J."/>
            <person name="Papanicolaou A."/>
            <person name="Barry K."/>
            <person name="LaButti K."/>
            <person name="Viragh M."/>
            <person name="Koriabine M."/>
            <person name="Yan M."/>
            <person name="Riley R."/>
            <person name="Champramary S."/>
            <person name="Plett K.L."/>
            <person name="Tsai I.J."/>
            <person name="Slot J."/>
            <person name="Sipos G."/>
            <person name="Plett J."/>
            <person name="Nagy L.G."/>
            <person name="Grigoriev I.V."/>
        </authorList>
    </citation>
    <scope>NUCLEOTIDE SEQUENCE</scope>
    <source>
        <strain evidence="4">CCBAS 213</strain>
    </source>
</reference>
<feature type="region of interest" description="Disordered" evidence="1">
    <location>
        <begin position="224"/>
        <end position="243"/>
    </location>
</feature>
<name>A0AA39N4G4_ARMTA</name>
<dbReference type="InterPro" id="IPR041539">
    <property type="entry name" value="CxC5"/>
</dbReference>
<feature type="domain" description="CxC6 like cysteine cluster associated with KDZ" evidence="3">
    <location>
        <begin position="275"/>
        <end position="343"/>
    </location>
</feature>
<dbReference type="Pfam" id="PF18718">
    <property type="entry name" value="CxC5"/>
    <property type="match status" value="1"/>
</dbReference>
<feature type="domain" description="CxC5 like cysteine cluster associated with KDZ" evidence="2">
    <location>
        <begin position="51"/>
        <end position="126"/>
    </location>
</feature>
<evidence type="ECO:0000313" key="5">
    <source>
        <dbReference type="Proteomes" id="UP001175211"/>
    </source>
</evidence>
<evidence type="ECO:0000259" key="2">
    <source>
        <dbReference type="Pfam" id="PF18718"/>
    </source>
</evidence>
<sequence>MANDADILYEFLGVDMTKPLSEIFSQPSPILMTDLLRCIVCPHGTEYTTLRRREDIQTAYLAVAECKVCRTRYYPDRYVYKGPTPGNHLQRLRCDTQYLRISKHGVWEEVILSFHCSWSSFSDWTNRRIKTGRSLTFRQSQRLFIEHFSRHLLTFSCAANSKTDVLVSAVREEIGRDGGIVPGAMEHACMDCTHKKRYRQDLIDEGADFGEEVGLIAGEDDVEGLEGSSEEINNTEPDLENGDSEIDTVDQLYAQVLAENELAPEGPRGYSRLAVIDGKTMRHRICAVPGCTGALTNYKKGRFCRDHALEGLDDICGIVSCGRPVSPLGSLTCDNPSHHTWVQRVIRAQQARAIDSLIDSSMTPATTGNVPFRVELPELEGLAGNKIVHTFRARTTYCLQTVQWACGTPIGWGKCFTAESPSQVLTIIDNIWKDHSQYKPNFIAYNSSCKLLRHIVTQNPSNPWISSTKFIVDAWHYIGHKATDSLCWLWCNPVPRNGAQPDLVLVENDNDGHPHLTRAFNTETAEQFNAWLNGFEAQLCQMSNVNYDFFIHALMLLYKEDIGRRIEKKERELDEQFWEDVL</sequence>
<dbReference type="Proteomes" id="UP001175211">
    <property type="component" value="Unassembled WGS sequence"/>
</dbReference>
<evidence type="ECO:0008006" key="6">
    <source>
        <dbReference type="Google" id="ProtNLM"/>
    </source>
</evidence>
<protein>
    <recommendedName>
        <fullName evidence="6">CxC5 like cysteine cluster associated with KDZ domain-containing protein</fullName>
    </recommendedName>
</protein>
<evidence type="ECO:0000313" key="4">
    <source>
        <dbReference type="EMBL" id="KAK0457577.1"/>
    </source>
</evidence>
<accession>A0AA39N4G4</accession>
<keyword evidence="5" id="KW-1185">Reference proteome</keyword>
<gene>
    <name evidence="4" type="ORF">EV420DRAFT_1621076</name>
</gene>
<comment type="caution">
    <text evidence="4">The sequence shown here is derived from an EMBL/GenBank/DDBJ whole genome shotgun (WGS) entry which is preliminary data.</text>
</comment>
<proteinExistence type="predicted"/>
<evidence type="ECO:0000256" key="1">
    <source>
        <dbReference type="SAM" id="MobiDB-lite"/>
    </source>
</evidence>
<dbReference type="AlphaFoldDB" id="A0AA39N4G4"/>
<dbReference type="GeneID" id="85359200"/>
<organism evidence="4 5">
    <name type="scientific">Armillaria tabescens</name>
    <name type="common">Ringless honey mushroom</name>
    <name type="synonym">Agaricus tabescens</name>
    <dbReference type="NCBI Taxonomy" id="1929756"/>
    <lineage>
        <taxon>Eukaryota</taxon>
        <taxon>Fungi</taxon>
        <taxon>Dikarya</taxon>
        <taxon>Basidiomycota</taxon>
        <taxon>Agaricomycotina</taxon>
        <taxon>Agaricomycetes</taxon>
        <taxon>Agaricomycetidae</taxon>
        <taxon>Agaricales</taxon>
        <taxon>Marasmiineae</taxon>
        <taxon>Physalacriaceae</taxon>
        <taxon>Desarmillaria</taxon>
    </lineage>
</organism>
<dbReference type="Pfam" id="PF18721">
    <property type="entry name" value="CxC6"/>
    <property type="match status" value="1"/>
</dbReference>
<dbReference type="InterPro" id="IPR040898">
    <property type="entry name" value="CxC6"/>
</dbReference>
<dbReference type="EMBL" id="JAUEPS010000021">
    <property type="protein sequence ID" value="KAK0457577.1"/>
    <property type="molecule type" value="Genomic_DNA"/>
</dbReference>